<dbReference type="AlphaFoldDB" id="A0A830FAE8"/>
<accession>A0A830FAE8</accession>
<reference evidence="1 2" key="1">
    <citation type="journal article" date="2019" name="Int. J. Syst. Evol. Microbiol.">
        <title>The Global Catalogue of Microorganisms (GCM) 10K type strain sequencing project: providing services to taxonomists for standard genome sequencing and annotation.</title>
        <authorList>
            <consortium name="The Broad Institute Genomics Platform"/>
            <consortium name="The Broad Institute Genome Sequencing Center for Infectious Disease"/>
            <person name="Wu L."/>
            <person name="Ma J."/>
        </authorList>
    </citation>
    <scope>NUCLEOTIDE SEQUENCE [LARGE SCALE GENOMIC DNA]</scope>
    <source>
        <strain evidence="1 2">JCM 19585</strain>
    </source>
</reference>
<dbReference type="OrthoDB" id="377513at2157"/>
<dbReference type="RefSeq" id="WP_188879407.1">
    <property type="nucleotide sequence ID" value="NZ_BMPF01000001.1"/>
</dbReference>
<dbReference type="Proteomes" id="UP000628840">
    <property type="component" value="Unassembled WGS sequence"/>
</dbReference>
<protein>
    <submittedName>
        <fullName evidence="1">Uncharacterized protein</fullName>
    </submittedName>
</protein>
<name>A0A830FAE8_9EURY</name>
<dbReference type="PROSITE" id="PS51257">
    <property type="entry name" value="PROKAR_LIPOPROTEIN"/>
    <property type="match status" value="1"/>
</dbReference>
<gene>
    <name evidence="1" type="ORF">GCM10009037_08290</name>
</gene>
<proteinExistence type="predicted"/>
<evidence type="ECO:0000313" key="2">
    <source>
        <dbReference type="Proteomes" id="UP000628840"/>
    </source>
</evidence>
<comment type="caution">
    <text evidence="1">The sequence shown here is derived from an EMBL/GenBank/DDBJ whole genome shotgun (WGS) entry which is preliminary data.</text>
</comment>
<sequence>MNEHQRRLALGVAVALACAVVLAGVAFGYASFHAGSAQQSASAAVGTSSVGNATSGLNGTVYLHADGPYADRVAAGVAAGLRGHGVTVERVATLEADHDRPVLAVETTEADLRYDPVTPSGRVTVAFGYAKTGNGTVAAAIRRESAANLSAREPYLASGTVTVEHEATGVYSWPAYRDAVTRAAGETLADRLWSATRPS</sequence>
<keyword evidence="2" id="KW-1185">Reference proteome</keyword>
<organism evidence="1 2">
    <name type="scientific">Halarchaeum grantii</name>
    <dbReference type="NCBI Taxonomy" id="1193105"/>
    <lineage>
        <taxon>Archaea</taxon>
        <taxon>Methanobacteriati</taxon>
        <taxon>Methanobacteriota</taxon>
        <taxon>Stenosarchaea group</taxon>
        <taxon>Halobacteria</taxon>
        <taxon>Halobacteriales</taxon>
        <taxon>Halobacteriaceae</taxon>
    </lineage>
</organism>
<dbReference type="EMBL" id="BMPF01000001">
    <property type="protein sequence ID" value="GGL26976.1"/>
    <property type="molecule type" value="Genomic_DNA"/>
</dbReference>
<evidence type="ECO:0000313" key="1">
    <source>
        <dbReference type="EMBL" id="GGL26976.1"/>
    </source>
</evidence>